<evidence type="ECO:0000313" key="2">
    <source>
        <dbReference type="EMBL" id="GGN59698.1"/>
    </source>
</evidence>
<feature type="compositionally biased region" description="Gly residues" evidence="1">
    <location>
        <begin position="35"/>
        <end position="44"/>
    </location>
</feature>
<feature type="region of interest" description="Disordered" evidence="1">
    <location>
        <begin position="1"/>
        <end position="61"/>
    </location>
</feature>
<evidence type="ECO:0000313" key="3">
    <source>
        <dbReference type="Proteomes" id="UP000600080"/>
    </source>
</evidence>
<reference evidence="3" key="1">
    <citation type="journal article" date="2019" name="Int. J. Syst. Evol. Microbiol.">
        <title>The Global Catalogue of Microorganisms (GCM) 10K type strain sequencing project: providing services to taxonomists for standard genome sequencing and annotation.</title>
        <authorList>
            <consortium name="The Broad Institute Genomics Platform"/>
            <consortium name="The Broad Institute Genome Sequencing Center for Infectious Disease"/>
            <person name="Wu L."/>
            <person name="Ma J."/>
        </authorList>
    </citation>
    <scope>NUCLEOTIDE SEQUENCE [LARGE SCALE GENOMIC DNA]</scope>
    <source>
        <strain evidence="3">CGMCC 4.7323</strain>
    </source>
</reference>
<protein>
    <submittedName>
        <fullName evidence="2">Uncharacterized protein</fullName>
    </submittedName>
</protein>
<organism evidence="2 3">
    <name type="scientific">Streptomyces kronopolitis</name>
    <dbReference type="NCBI Taxonomy" id="1612435"/>
    <lineage>
        <taxon>Bacteria</taxon>
        <taxon>Bacillati</taxon>
        <taxon>Actinomycetota</taxon>
        <taxon>Actinomycetes</taxon>
        <taxon>Kitasatosporales</taxon>
        <taxon>Streptomycetaceae</taxon>
        <taxon>Streptomyces</taxon>
    </lineage>
</organism>
<gene>
    <name evidence="2" type="ORF">GCM10012285_57110</name>
</gene>
<feature type="compositionally biased region" description="Basic and acidic residues" evidence="1">
    <location>
        <begin position="46"/>
        <end position="58"/>
    </location>
</feature>
<comment type="caution">
    <text evidence="2">The sequence shown here is derived from an EMBL/GenBank/DDBJ whole genome shotgun (WGS) entry which is preliminary data.</text>
</comment>
<dbReference type="Proteomes" id="UP000600080">
    <property type="component" value="Unassembled WGS sequence"/>
</dbReference>
<accession>A0ABQ2JXG2</accession>
<name>A0ABQ2JXG2_9ACTN</name>
<dbReference type="EMBL" id="BMND01000034">
    <property type="protein sequence ID" value="GGN59698.1"/>
    <property type="molecule type" value="Genomic_DNA"/>
</dbReference>
<evidence type="ECO:0000256" key="1">
    <source>
        <dbReference type="SAM" id="MobiDB-lite"/>
    </source>
</evidence>
<proteinExistence type="predicted"/>
<keyword evidence="3" id="KW-1185">Reference proteome</keyword>
<feature type="compositionally biased region" description="Low complexity" evidence="1">
    <location>
        <begin position="1"/>
        <end position="23"/>
    </location>
</feature>
<sequence>MMVPPVTVPTTGPSRGAGASRSSDFFHMAPSLRGRGAGAAGGVGEARPRRPGRQDGPRPKGLRAEIAINELFIHTEPFWV</sequence>